<organism evidence="1 2">
    <name type="scientific">Stenomitos frigidus AS-A4</name>
    <dbReference type="NCBI Taxonomy" id="2933935"/>
    <lineage>
        <taxon>Bacteria</taxon>
        <taxon>Bacillati</taxon>
        <taxon>Cyanobacteriota</taxon>
        <taxon>Cyanophyceae</taxon>
        <taxon>Leptolyngbyales</taxon>
        <taxon>Leptolyngbyaceae</taxon>
        <taxon>Stenomitos</taxon>
    </lineage>
</organism>
<proteinExistence type="predicted"/>
<accession>A0ABV0KRB0</accession>
<evidence type="ECO:0000313" key="2">
    <source>
        <dbReference type="Proteomes" id="UP001476950"/>
    </source>
</evidence>
<dbReference type="Proteomes" id="UP001476950">
    <property type="component" value="Unassembled WGS sequence"/>
</dbReference>
<evidence type="ECO:0000313" key="1">
    <source>
        <dbReference type="EMBL" id="MEP1061764.1"/>
    </source>
</evidence>
<dbReference type="RefSeq" id="WP_190451775.1">
    <property type="nucleotide sequence ID" value="NZ_JAMPLM010000043.1"/>
</dbReference>
<name>A0ABV0KRB0_9CYAN</name>
<gene>
    <name evidence="1" type="ORF">NDI38_25670</name>
</gene>
<dbReference type="EMBL" id="JAMPLM010000043">
    <property type="protein sequence ID" value="MEP1061764.1"/>
    <property type="molecule type" value="Genomic_DNA"/>
</dbReference>
<comment type="caution">
    <text evidence="1">The sequence shown here is derived from an EMBL/GenBank/DDBJ whole genome shotgun (WGS) entry which is preliminary data.</text>
</comment>
<protein>
    <submittedName>
        <fullName evidence="1">Uncharacterized protein</fullName>
    </submittedName>
</protein>
<sequence>MMSLFFVEAKDMHTTVDLSVISDTNSFKDVEAPEVLPVKDDQADYLLLNETTPELQREIDFLDAI</sequence>
<keyword evidence="2" id="KW-1185">Reference proteome</keyword>
<reference evidence="1 2" key="1">
    <citation type="submission" date="2022-04" db="EMBL/GenBank/DDBJ databases">
        <title>Positive selection, recombination, and allopatry shape intraspecific diversity of widespread and dominant cyanobacteria.</title>
        <authorList>
            <person name="Wei J."/>
            <person name="Shu W."/>
            <person name="Hu C."/>
        </authorList>
    </citation>
    <scope>NUCLEOTIDE SEQUENCE [LARGE SCALE GENOMIC DNA]</scope>
    <source>
        <strain evidence="1 2">AS-A4</strain>
    </source>
</reference>